<gene>
    <name evidence="2" type="ORF">POPTR_015G019300</name>
</gene>
<accession>B9IDW9</accession>
<evidence type="ECO:0000259" key="1">
    <source>
        <dbReference type="Pfam" id="PF00646"/>
    </source>
</evidence>
<dbReference type="EMBL" id="CM009304">
    <property type="protein sequence ID" value="PNS99952.1"/>
    <property type="molecule type" value="Genomic_DNA"/>
</dbReference>
<organism evidence="2 3">
    <name type="scientific">Populus trichocarpa</name>
    <name type="common">Western balsam poplar</name>
    <name type="synonym">Populus balsamifera subsp. trichocarpa</name>
    <dbReference type="NCBI Taxonomy" id="3694"/>
    <lineage>
        <taxon>Eukaryota</taxon>
        <taxon>Viridiplantae</taxon>
        <taxon>Streptophyta</taxon>
        <taxon>Embryophyta</taxon>
        <taxon>Tracheophyta</taxon>
        <taxon>Spermatophyta</taxon>
        <taxon>Magnoliopsida</taxon>
        <taxon>eudicotyledons</taxon>
        <taxon>Gunneridae</taxon>
        <taxon>Pentapetalae</taxon>
        <taxon>rosids</taxon>
        <taxon>fabids</taxon>
        <taxon>Malpighiales</taxon>
        <taxon>Salicaceae</taxon>
        <taxon>Saliceae</taxon>
        <taxon>Populus</taxon>
    </lineage>
</organism>
<dbReference type="AlphaFoldDB" id="B9IDW9"/>
<dbReference type="HOGENOM" id="CLU_2241226_0_0_1"/>
<dbReference type="Pfam" id="PF00646">
    <property type="entry name" value="F-box"/>
    <property type="match status" value="1"/>
</dbReference>
<dbReference type="Proteomes" id="UP000006729">
    <property type="component" value="Chromosome 15"/>
</dbReference>
<dbReference type="InterPro" id="IPR036047">
    <property type="entry name" value="F-box-like_dom_sf"/>
</dbReference>
<evidence type="ECO:0000313" key="3">
    <source>
        <dbReference type="Proteomes" id="UP000006729"/>
    </source>
</evidence>
<evidence type="ECO:0000313" key="2">
    <source>
        <dbReference type="EMBL" id="PNS99952.1"/>
    </source>
</evidence>
<proteinExistence type="predicted"/>
<sequence>MTDQLNSLLTEILIRLPLKSIFLFKTVSKRWLSLISDPFFARYYVTRINSDSVLSRSHQLRILLFPYFLKQMIPPDTVIRFPTSFNPVGFSELSSSVFSLSFLPI</sequence>
<keyword evidence="3" id="KW-1185">Reference proteome</keyword>
<dbReference type="SUPFAM" id="SSF81383">
    <property type="entry name" value="F-box domain"/>
    <property type="match status" value="1"/>
</dbReference>
<name>B9IDW9_POPTR</name>
<feature type="domain" description="F-box" evidence="1">
    <location>
        <begin position="8"/>
        <end position="40"/>
    </location>
</feature>
<dbReference type="InParanoid" id="B9IDW9"/>
<protein>
    <recommendedName>
        <fullName evidence="1">F-box domain-containing protein</fullName>
    </recommendedName>
</protein>
<dbReference type="InterPro" id="IPR001810">
    <property type="entry name" value="F-box_dom"/>
</dbReference>
<reference evidence="2 3" key="1">
    <citation type="journal article" date="2006" name="Science">
        <title>The genome of black cottonwood, Populus trichocarpa (Torr. &amp; Gray).</title>
        <authorList>
            <person name="Tuskan G.A."/>
            <person name="Difazio S."/>
            <person name="Jansson S."/>
            <person name="Bohlmann J."/>
            <person name="Grigoriev I."/>
            <person name="Hellsten U."/>
            <person name="Putnam N."/>
            <person name="Ralph S."/>
            <person name="Rombauts S."/>
            <person name="Salamov A."/>
            <person name="Schein J."/>
            <person name="Sterck L."/>
            <person name="Aerts A."/>
            <person name="Bhalerao R.R."/>
            <person name="Bhalerao R.P."/>
            <person name="Blaudez D."/>
            <person name="Boerjan W."/>
            <person name="Brun A."/>
            <person name="Brunner A."/>
            <person name="Busov V."/>
            <person name="Campbell M."/>
            <person name="Carlson J."/>
            <person name="Chalot M."/>
            <person name="Chapman J."/>
            <person name="Chen G.L."/>
            <person name="Cooper D."/>
            <person name="Coutinho P.M."/>
            <person name="Couturier J."/>
            <person name="Covert S."/>
            <person name="Cronk Q."/>
            <person name="Cunningham R."/>
            <person name="Davis J."/>
            <person name="Degroeve S."/>
            <person name="Dejardin A."/>
            <person name="Depamphilis C."/>
            <person name="Detter J."/>
            <person name="Dirks B."/>
            <person name="Dubchak I."/>
            <person name="Duplessis S."/>
            <person name="Ehlting J."/>
            <person name="Ellis B."/>
            <person name="Gendler K."/>
            <person name="Goodstein D."/>
            <person name="Gribskov M."/>
            <person name="Grimwood J."/>
            <person name="Groover A."/>
            <person name="Gunter L."/>
            <person name="Hamberger B."/>
            <person name="Heinze B."/>
            <person name="Helariutta Y."/>
            <person name="Henrissat B."/>
            <person name="Holligan D."/>
            <person name="Holt R."/>
            <person name="Huang W."/>
            <person name="Islam-Faridi N."/>
            <person name="Jones S."/>
            <person name="Jones-Rhoades M."/>
            <person name="Jorgensen R."/>
            <person name="Joshi C."/>
            <person name="Kangasjarvi J."/>
            <person name="Karlsson J."/>
            <person name="Kelleher C."/>
            <person name="Kirkpatrick R."/>
            <person name="Kirst M."/>
            <person name="Kohler A."/>
            <person name="Kalluri U."/>
            <person name="Larimer F."/>
            <person name="Leebens-Mack J."/>
            <person name="Leple J.C."/>
            <person name="Locascio P."/>
            <person name="Lou Y."/>
            <person name="Lucas S."/>
            <person name="Martin F."/>
            <person name="Montanini B."/>
            <person name="Napoli C."/>
            <person name="Nelson D.R."/>
            <person name="Nelson C."/>
            <person name="Nieminen K."/>
            <person name="Nilsson O."/>
            <person name="Pereda V."/>
            <person name="Peter G."/>
            <person name="Philippe R."/>
            <person name="Pilate G."/>
            <person name="Poliakov A."/>
            <person name="Razumovskaya J."/>
            <person name="Richardson P."/>
            <person name="Rinaldi C."/>
            <person name="Ritland K."/>
            <person name="Rouze P."/>
            <person name="Ryaboy D."/>
            <person name="Schmutz J."/>
            <person name="Schrader J."/>
            <person name="Segerman B."/>
            <person name="Shin H."/>
            <person name="Siddiqui A."/>
            <person name="Sterky F."/>
            <person name="Terry A."/>
            <person name="Tsai C.J."/>
            <person name="Uberbacher E."/>
            <person name="Unneberg P."/>
            <person name="Vahala J."/>
            <person name="Wall K."/>
            <person name="Wessler S."/>
            <person name="Yang G."/>
            <person name="Yin T."/>
            <person name="Douglas C."/>
            <person name="Marra M."/>
            <person name="Sandberg G."/>
            <person name="Van de Peer Y."/>
            <person name="Rokhsar D."/>
        </authorList>
    </citation>
    <scope>NUCLEOTIDE SEQUENCE [LARGE SCALE GENOMIC DNA]</scope>
    <source>
        <strain evidence="3">cv. Nisqually</strain>
    </source>
</reference>